<sequence length="565" mass="63558">MITWIQKTFHEHFRFVFIALLVVSIIAFIFINNTSIGLGLFRAQVEKRPFFGINLAESRALERIQKDAIISVFFQFGSIPPKNEHLQQLAMKRHALVYTANQLRLPHPPGNEIKNRIKTLRYFKDAHGKYDDSRYLHFQVSPKIGTGMDMTFDDFLRVMSDDLRIEHLQTLISGPGYVMPREVRNIIRQNEATWTLISAGVDFKNALKPVDADESHIKGYFEANRQKYAIAPQVRVDYIEFPSSLFLSAVSVTEDEVRAYYDANPARFPKSMTIAGAPQSHDQGYELVRPNAEALLRQQRAQALAATSASELALALDRGGILPGTPEFDEFLKKNQVSAKPLPAFSRESPPAQFGRHAAAMAKEGFSLNAEARYSNPVTINQGAAILVWQESIPGRPAEFSEVAEKVKDDYINEEQQKQIQVVGKRIKQQVETDLKEGFPFQVAITRAAVGEGAGVTTKNHSPFSLRQRDARRQGGRNAPGIDRDIMNALWHLDQGQLSNMTIVGHAGKFVYAQNVKYPDLTEANPEYVRIGNDMAVRRANSAFDAYVQDLVDTELEKANKNSKH</sequence>
<keyword evidence="6" id="KW-1133">Transmembrane helix</keyword>
<keyword evidence="2" id="KW-1003">Cell membrane</keyword>
<comment type="subcellular location">
    <subcellularLocation>
        <location evidence="1">Cell membrane</location>
    </subcellularLocation>
</comment>
<keyword evidence="4" id="KW-0143">Chaperone</keyword>
<organism evidence="8 9">
    <name type="scientific">Ereboglobus luteus</name>
    <dbReference type="NCBI Taxonomy" id="1796921"/>
    <lineage>
        <taxon>Bacteria</taxon>
        <taxon>Pseudomonadati</taxon>
        <taxon>Verrucomicrobiota</taxon>
        <taxon>Opitutia</taxon>
        <taxon>Opitutales</taxon>
        <taxon>Opitutaceae</taxon>
        <taxon>Ereboglobus</taxon>
    </lineage>
</organism>
<dbReference type="Pfam" id="PF13145">
    <property type="entry name" value="Rotamase_2"/>
    <property type="match status" value="1"/>
</dbReference>
<keyword evidence="3 6" id="KW-0472">Membrane</keyword>
<evidence type="ECO:0000256" key="6">
    <source>
        <dbReference type="SAM" id="Phobius"/>
    </source>
</evidence>
<evidence type="ECO:0000313" key="8">
    <source>
        <dbReference type="EMBL" id="AWI08318.1"/>
    </source>
</evidence>
<evidence type="ECO:0000259" key="7">
    <source>
        <dbReference type="Pfam" id="PF13145"/>
    </source>
</evidence>
<evidence type="ECO:0000256" key="1">
    <source>
        <dbReference type="ARBA" id="ARBA00004236"/>
    </source>
</evidence>
<dbReference type="EMBL" id="CP023004">
    <property type="protein sequence ID" value="AWI08318.1"/>
    <property type="molecule type" value="Genomic_DNA"/>
</dbReference>
<gene>
    <name evidence="8" type="ORF">CKA38_02755</name>
</gene>
<dbReference type="PANTHER" id="PTHR47529:SF1">
    <property type="entry name" value="PERIPLASMIC CHAPERONE PPID"/>
    <property type="match status" value="1"/>
</dbReference>
<evidence type="ECO:0000256" key="4">
    <source>
        <dbReference type="ARBA" id="ARBA00023186"/>
    </source>
</evidence>
<dbReference type="OrthoDB" id="183505at2"/>
<dbReference type="AlphaFoldDB" id="A0A2U8E0F0"/>
<reference evidence="8 9" key="1">
    <citation type="journal article" date="2018" name="Syst. Appl. Microbiol.">
        <title>Ereboglobus luteus gen. nov. sp. nov. from cockroach guts, and new insights into the oxygen relationship of the genera Opitutus and Didymococcus (Verrucomicrobia: Opitutaceae).</title>
        <authorList>
            <person name="Tegtmeier D."/>
            <person name="Belitz A."/>
            <person name="Radek R."/>
            <person name="Heimerl T."/>
            <person name="Brune A."/>
        </authorList>
    </citation>
    <scope>NUCLEOTIDE SEQUENCE [LARGE SCALE GENOMIC DNA]</scope>
    <source>
        <strain evidence="8 9">Ho45</strain>
    </source>
</reference>
<feature type="transmembrane region" description="Helical" evidence="6">
    <location>
        <begin position="12"/>
        <end position="31"/>
    </location>
</feature>
<dbReference type="KEGG" id="elut:CKA38_02755"/>
<feature type="region of interest" description="Disordered" evidence="5">
    <location>
        <begin position="454"/>
        <end position="481"/>
    </location>
</feature>
<evidence type="ECO:0000256" key="5">
    <source>
        <dbReference type="SAM" id="MobiDB-lite"/>
    </source>
</evidence>
<name>A0A2U8E0F0_9BACT</name>
<dbReference type="Proteomes" id="UP000244896">
    <property type="component" value="Chromosome"/>
</dbReference>
<evidence type="ECO:0000256" key="2">
    <source>
        <dbReference type="ARBA" id="ARBA00022475"/>
    </source>
</evidence>
<dbReference type="RefSeq" id="WP_108824124.1">
    <property type="nucleotide sequence ID" value="NZ_CP023004.1"/>
</dbReference>
<evidence type="ECO:0000313" key="9">
    <source>
        <dbReference type="Proteomes" id="UP000244896"/>
    </source>
</evidence>
<dbReference type="PANTHER" id="PTHR47529">
    <property type="entry name" value="PEPTIDYL-PROLYL CIS-TRANS ISOMERASE D"/>
    <property type="match status" value="1"/>
</dbReference>
<accession>A0A2U8E0F0</accession>
<evidence type="ECO:0000256" key="3">
    <source>
        <dbReference type="ARBA" id="ARBA00023136"/>
    </source>
</evidence>
<keyword evidence="9" id="KW-1185">Reference proteome</keyword>
<dbReference type="GO" id="GO:0005886">
    <property type="term" value="C:plasma membrane"/>
    <property type="evidence" value="ECO:0007669"/>
    <property type="project" value="UniProtKB-SubCell"/>
</dbReference>
<dbReference type="InterPro" id="IPR052029">
    <property type="entry name" value="PpiD_chaperone"/>
</dbReference>
<keyword evidence="6" id="KW-0812">Transmembrane</keyword>
<dbReference type="GO" id="GO:0003755">
    <property type="term" value="F:peptidyl-prolyl cis-trans isomerase activity"/>
    <property type="evidence" value="ECO:0007669"/>
    <property type="project" value="InterPro"/>
</dbReference>
<dbReference type="InterPro" id="IPR000297">
    <property type="entry name" value="PPIase_PpiC"/>
</dbReference>
<protein>
    <recommendedName>
        <fullName evidence="7">PpiC domain-containing protein</fullName>
    </recommendedName>
</protein>
<proteinExistence type="predicted"/>
<feature type="domain" description="PpiC" evidence="7">
    <location>
        <begin position="252"/>
        <end position="404"/>
    </location>
</feature>